<feature type="domain" description="Response regulatory" evidence="4">
    <location>
        <begin position="9"/>
        <end position="127"/>
    </location>
</feature>
<dbReference type="PROSITE" id="PS01117">
    <property type="entry name" value="HTH_MARR_1"/>
    <property type="match status" value="1"/>
</dbReference>
<dbReference type="EMBL" id="VEWL01000025">
    <property type="protein sequence ID" value="TNV09558.1"/>
    <property type="molecule type" value="Genomic_DNA"/>
</dbReference>
<evidence type="ECO:0000256" key="2">
    <source>
        <dbReference type="ARBA" id="ARBA00022553"/>
    </source>
</evidence>
<gene>
    <name evidence="5" type="ORF">FIC94_21810</name>
</gene>
<dbReference type="Proteomes" id="UP000312784">
    <property type="component" value="Unassembled WGS sequence"/>
</dbReference>
<protein>
    <submittedName>
        <fullName evidence="5">Response regulator</fullName>
    </submittedName>
</protein>
<dbReference type="InterPro" id="IPR023187">
    <property type="entry name" value="Tscrpt_reg_MarR-type_CS"/>
</dbReference>
<name>A0ABY2XYC5_9HYPH</name>
<dbReference type="InterPro" id="IPR036390">
    <property type="entry name" value="WH_DNA-bd_sf"/>
</dbReference>
<reference evidence="5 6" key="1">
    <citation type="submission" date="2019-06" db="EMBL/GenBank/DDBJ databases">
        <title>Ochrobactrum cricket sp.nov., isolated from the insect Teleogryllus occipitalis living in deserted cropland.</title>
        <authorList>
            <person name="Hu M."/>
        </authorList>
    </citation>
    <scope>NUCLEOTIDE SEQUENCE [LARGE SCALE GENOMIC DNA]</scope>
    <source>
        <strain evidence="5 6">LCB8</strain>
    </source>
</reference>
<dbReference type="SUPFAM" id="SSF46785">
    <property type="entry name" value="Winged helix' DNA-binding domain"/>
    <property type="match status" value="1"/>
</dbReference>
<organism evidence="5 6">
    <name type="scientific">Ochrobactrum teleogrylli</name>
    <dbReference type="NCBI Taxonomy" id="2479765"/>
    <lineage>
        <taxon>Bacteria</taxon>
        <taxon>Pseudomonadati</taxon>
        <taxon>Pseudomonadota</taxon>
        <taxon>Alphaproteobacteria</taxon>
        <taxon>Hyphomicrobiales</taxon>
        <taxon>Brucellaceae</taxon>
        <taxon>Brucella/Ochrobactrum group</taxon>
        <taxon>Ochrobactrum</taxon>
    </lineage>
</organism>
<evidence type="ECO:0000256" key="3">
    <source>
        <dbReference type="PROSITE-ProRule" id="PRU00169"/>
    </source>
</evidence>
<dbReference type="Gene3D" id="3.40.50.2300">
    <property type="match status" value="1"/>
</dbReference>
<keyword evidence="2 3" id="KW-0597">Phosphoprotein</keyword>
<proteinExistence type="predicted"/>
<dbReference type="RefSeq" id="WP_140026408.1">
    <property type="nucleotide sequence ID" value="NZ_JBHUFG010000017.1"/>
</dbReference>
<evidence type="ECO:0000313" key="5">
    <source>
        <dbReference type="EMBL" id="TNV09558.1"/>
    </source>
</evidence>
<dbReference type="InterPro" id="IPR050595">
    <property type="entry name" value="Bact_response_regulator"/>
</dbReference>
<evidence type="ECO:0000313" key="6">
    <source>
        <dbReference type="Proteomes" id="UP000312784"/>
    </source>
</evidence>
<dbReference type="InterPro" id="IPR011006">
    <property type="entry name" value="CheY-like_superfamily"/>
</dbReference>
<dbReference type="SUPFAM" id="SSF52172">
    <property type="entry name" value="CheY-like"/>
    <property type="match status" value="1"/>
</dbReference>
<evidence type="ECO:0000256" key="1">
    <source>
        <dbReference type="ARBA" id="ARBA00004496"/>
    </source>
</evidence>
<evidence type="ECO:0000259" key="4">
    <source>
        <dbReference type="PROSITE" id="PS50110"/>
    </source>
</evidence>
<dbReference type="SMART" id="SM00448">
    <property type="entry name" value="REC"/>
    <property type="match status" value="1"/>
</dbReference>
<comment type="subcellular location">
    <subcellularLocation>
        <location evidence="1">Cytoplasm</location>
    </subcellularLocation>
</comment>
<dbReference type="PANTHER" id="PTHR44591:SF25">
    <property type="entry name" value="CHEMOTAXIS TWO-COMPONENT RESPONSE REGULATOR"/>
    <property type="match status" value="1"/>
</dbReference>
<keyword evidence="6" id="KW-1185">Reference proteome</keyword>
<dbReference type="InterPro" id="IPR001789">
    <property type="entry name" value="Sig_transdc_resp-reg_receiver"/>
</dbReference>
<dbReference type="Pfam" id="PF00072">
    <property type="entry name" value="Response_reg"/>
    <property type="match status" value="1"/>
</dbReference>
<dbReference type="InterPro" id="IPR036388">
    <property type="entry name" value="WH-like_DNA-bd_sf"/>
</dbReference>
<dbReference type="Gene3D" id="1.10.10.10">
    <property type="entry name" value="Winged helix-like DNA-binding domain superfamily/Winged helix DNA-binding domain"/>
    <property type="match status" value="1"/>
</dbReference>
<dbReference type="PANTHER" id="PTHR44591">
    <property type="entry name" value="STRESS RESPONSE REGULATOR PROTEIN 1"/>
    <property type="match status" value="1"/>
</dbReference>
<feature type="modified residue" description="4-aspartylphosphate" evidence="3">
    <location>
        <position position="59"/>
    </location>
</feature>
<dbReference type="PROSITE" id="PS50110">
    <property type="entry name" value="RESPONSE_REGULATORY"/>
    <property type="match status" value="1"/>
</dbReference>
<accession>A0ABY2XYC5</accession>
<sequence>MDTNNKDCRVLLIDDEEPLLNALTIALEADGLICAKATSADQALSVLDTTASIELIVSDIRMPAMDGITLLQHVRERYEERSWLQVIFITAYASLENSVEALRLAAADFLYKPVRRDVLVKSVQMALDKASKIKRDTQFRVQGSDHLDRLAEEIHALKGLLNSSTISQGTQDEDGRRNRQIGKPLSKERLLSFVQSNDIKKKFFKDELFSDPVWNMLLDLMQQSLEGNEVAASSLYFSSGAPVSTAARRLNEMEKAGLVERKLDDTDKRRQIVRISPKAYHLLEGYFRAINDI</sequence>
<comment type="caution">
    <text evidence="5">The sequence shown here is derived from an EMBL/GenBank/DDBJ whole genome shotgun (WGS) entry which is preliminary data.</text>
</comment>